<proteinExistence type="predicted"/>
<dbReference type="AlphaFoldDB" id="A0A9P7QXN3"/>
<feature type="region of interest" description="Disordered" evidence="1">
    <location>
        <begin position="1"/>
        <end position="25"/>
    </location>
</feature>
<keyword evidence="2" id="KW-0472">Membrane</keyword>
<dbReference type="EMBL" id="JAESDN010000009">
    <property type="protein sequence ID" value="KAG7045260.1"/>
    <property type="molecule type" value="Genomic_DNA"/>
</dbReference>
<keyword evidence="4" id="KW-1185">Reference proteome</keyword>
<accession>A0A9P7QXN3</accession>
<feature type="region of interest" description="Disordered" evidence="1">
    <location>
        <begin position="112"/>
        <end position="604"/>
    </location>
</feature>
<feature type="compositionally biased region" description="Polar residues" evidence="1">
    <location>
        <begin position="361"/>
        <end position="374"/>
    </location>
</feature>
<keyword evidence="2" id="KW-1133">Transmembrane helix</keyword>
<evidence type="ECO:0000313" key="4">
    <source>
        <dbReference type="Proteomes" id="UP000699042"/>
    </source>
</evidence>
<feature type="transmembrane region" description="Helical" evidence="2">
    <location>
        <begin position="82"/>
        <end position="104"/>
    </location>
</feature>
<evidence type="ECO:0000256" key="2">
    <source>
        <dbReference type="SAM" id="Phobius"/>
    </source>
</evidence>
<reference evidence="3" key="1">
    <citation type="submission" date="2021-05" db="EMBL/GenBank/DDBJ databases">
        <title>Comparative genomics of three Colletotrichum scovillei strains and genetic complementation revealed genes involved fungal growth and virulence on chili pepper.</title>
        <authorList>
            <person name="Hsieh D.-K."/>
            <person name="Chuang S.-C."/>
            <person name="Chen C.-Y."/>
            <person name="Chao Y.-T."/>
            <person name="Lu M.-Y.J."/>
            <person name="Lee M.-H."/>
            <person name="Shih M.-C."/>
        </authorList>
    </citation>
    <scope>NUCLEOTIDE SEQUENCE</scope>
    <source>
        <strain evidence="3">Coll-153</strain>
    </source>
</reference>
<organism evidence="3 4">
    <name type="scientific">Colletotrichum scovillei</name>
    <dbReference type="NCBI Taxonomy" id="1209932"/>
    <lineage>
        <taxon>Eukaryota</taxon>
        <taxon>Fungi</taxon>
        <taxon>Dikarya</taxon>
        <taxon>Ascomycota</taxon>
        <taxon>Pezizomycotina</taxon>
        <taxon>Sordariomycetes</taxon>
        <taxon>Hypocreomycetidae</taxon>
        <taxon>Glomerellales</taxon>
        <taxon>Glomerellaceae</taxon>
        <taxon>Colletotrichum</taxon>
        <taxon>Colletotrichum acutatum species complex</taxon>
    </lineage>
</organism>
<feature type="compositionally biased region" description="Polar residues" evidence="1">
    <location>
        <begin position="232"/>
        <end position="249"/>
    </location>
</feature>
<name>A0A9P7QXN3_9PEZI</name>
<feature type="compositionally biased region" description="Basic and acidic residues" evidence="1">
    <location>
        <begin position="572"/>
        <end position="583"/>
    </location>
</feature>
<protein>
    <submittedName>
        <fullName evidence="3">Uncharacterized protein</fullName>
    </submittedName>
</protein>
<feature type="compositionally biased region" description="Polar residues" evidence="1">
    <location>
        <begin position="257"/>
        <end position="278"/>
    </location>
</feature>
<evidence type="ECO:0000256" key="1">
    <source>
        <dbReference type="SAM" id="MobiDB-lite"/>
    </source>
</evidence>
<sequence length="719" mass="77754">MLVRSSNTAAGPKTTEQSPGPTSTTHIRSKVLLAGRDDTTRITITQTLPRTLSTRTATVTLHGDVPTSPPPHSSNGVSDQQLGAIIGATCATIFTLLILGCCVLRRRRQKKSFVKSQGKGNSPMSSPPFRPPPWSPRSSAGPGGRRASKYHKSTSSSSTTGESVNSAHKPPSRDFGPPMPPPSTDRGPPRSAPKYTFPPTGPTNFTEDPASGNYKQVPTSLGKEFPDRFSKTPVSTNDSPDLDHTTNGQKRSKENPESWTSPFSTRHKASSTQSQPLSMLSHKMRSPHVPRSGPVNTGMTAALPVGNPSAGTTSKPRHSGNIQDPAYDSNTANAAKNNIPESRINRHASGSSVQGRPGMVSSVNKIPRATSSFQEPPIPVLPGPFTGNLKKKKKQVEFQQIIEEPVPEGATERSSPSNSLEHEKQSSVKGRKRSSIPENQDKIRPKAPLEDPIKPEVKSKDAHETHTQADSPVKSTPGVKSPPSRTHSRVPSPGTIGIDEQHQPDLVNELASESDPTQKVNDHNPVAPAEDSKSTPPSPDPKAQLPEVINVNPGPVPPRASSTLGHTANPIKSRDHSKLKSFLEGRPASRRPSLSVPGPAHTAPVSQSYMTYTRVPPPIYSSTASHQHAATYLDNGYYHNQGEASNYRRYPVPATREIVTETTELPQARRVQAAGRRGRQSNRVKNKVLIYFSGRDDKGEKKDRKKRSPSRRRPSERDG</sequence>
<dbReference type="Proteomes" id="UP000699042">
    <property type="component" value="Unassembled WGS sequence"/>
</dbReference>
<feature type="region of interest" description="Disordered" evidence="1">
    <location>
        <begin position="669"/>
        <end position="719"/>
    </location>
</feature>
<feature type="compositionally biased region" description="Basic residues" evidence="1">
    <location>
        <begin position="703"/>
        <end position="712"/>
    </location>
</feature>
<feature type="compositionally biased region" description="Pro residues" evidence="1">
    <location>
        <begin position="125"/>
        <end position="135"/>
    </location>
</feature>
<feature type="compositionally biased region" description="Basic residues" evidence="1">
    <location>
        <begin position="676"/>
        <end position="686"/>
    </location>
</feature>
<feature type="compositionally biased region" description="Basic and acidic residues" evidence="1">
    <location>
        <begin position="439"/>
        <end position="467"/>
    </location>
</feature>
<gene>
    <name evidence="3" type="ORF">JMJ77_009344</name>
</gene>
<feature type="compositionally biased region" description="Polar residues" evidence="1">
    <location>
        <begin position="328"/>
        <end position="340"/>
    </location>
</feature>
<keyword evidence="2" id="KW-0812">Transmembrane</keyword>
<comment type="caution">
    <text evidence="3">The sequence shown here is derived from an EMBL/GenBank/DDBJ whole genome shotgun (WGS) entry which is preliminary data.</text>
</comment>
<evidence type="ECO:0000313" key="3">
    <source>
        <dbReference type="EMBL" id="KAG7045260.1"/>
    </source>
</evidence>